<evidence type="ECO:0000313" key="2">
    <source>
        <dbReference type="EMBL" id="KAG6436302.1"/>
    </source>
</evidence>
<keyword evidence="1" id="KW-0732">Signal</keyword>
<organism evidence="2">
    <name type="scientific">Salvia splendens</name>
    <name type="common">Scarlet sage</name>
    <dbReference type="NCBI Taxonomy" id="180675"/>
    <lineage>
        <taxon>Eukaryota</taxon>
        <taxon>Viridiplantae</taxon>
        <taxon>Streptophyta</taxon>
        <taxon>Embryophyta</taxon>
        <taxon>Tracheophyta</taxon>
        <taxon>Spermatophyta</taxon>
        <taxon>Magnoliopsida</taxon>
        <taxon>eudicotyledons</taxon>
        <taxon>Gunneridae</taxon>
        <taxon>Pentapetalae</taxon>
        <taxon>asterids</taxon>
        <taxon>lamiids</taxon>
        <taxon>Lamiales</taxon>
        <taxon>Lamiaceae</taxon>
        <taxon>Nepetoideae</taxon>
        <taxon>Mentheae</taxon>
        <taxon>Salviinae</taxon>
        <taxon>Salvia</taxon>
        <taxon>Salvia subgen. Calosphace</taxon>
        <taxon>core Calosphace</taxon>
    </lineage>
</organism>
<name>A0A8X9ABP4_SALSN</name>
<dbReference type="AlphaFoldDB" id="A0A8X9ABP4"/>
<sequence>MESILVMLSLMVAAAMAGAGYALVQEVRRVRDGALDGAVRREPGGGMGASVCGGNVGQREVVLRPQLQLLRRRGVPALHAGRVARFNPFGLCAPTVPQRMALLICSLIRPASVPTTTYYYYSI</sequence>
<evidence type="ECO:0000256" key="1">
    <source>
        <dbReference type="SAM" id="SignalP"/>
    </source>
</evidence>
<keyword evidence="3" id="KW-1185">Reference proteome</keyword>
<accession>A0A8X9ABP4</accession>
<evidence type="ECO:0000313" key="3">
    <source>
        <dbReference type="Proteomes" id="UP000298416"/>
    </source>
</evidence>
<feature type="chain" id="PRO_5036446358" evidence="1">
    <location>
        <begin position="18"/>
        <end position="123"/>
    </location>
</feature>
<proteinExistence type="predicted"/>
<protein>
    <submittedName>
        <fullName evidence="2">Uncharacterized protein</fullName>
    </submittedName>
</protein>
<gene>
    <name evidence="2" type="ORF">SASPL_101196</name>
</gene>
<reference evidence="2" key="1">
    <citation type="submission" date="2018-01" db="EMBL/GenBank/DDBJ databases">
        <authorList>
            <person name="Mao J.F."/>
        </authorList>
    </citation>
    <scope>NUCLEOTIDE SEQUENCE</scope>
    <source>
        <strain evidence="2">Huo1</strain>
        <tissue evidence="2">Leaf</tissue>
    </source>
</reference>
<dbReference type="EMBL" id="PNBA02000001">
    <property type="protein sequence ID" value="KAG6436302.1"/>
    <property type="molecule type" value="Genomic_DNA"/>
</dbReference>
<comment type="caution">
    <text evidence="2">The sequence shown here is derived from an EMBL/GenBank/DDBJ whole genome shotgun (WGS) entry which is preliminary data.</text>
</comment>
<dbReference type="Proteomes" id="UP000298416">
    <property type="component" value="Unassembled WGS sequence"/>
</dbReference>
<reference evidence="2" key="2">
    <citation type="submission" date="2020-08" db="EMBL/GenBank/DDBJ databases">
        <title>Plant Genome Project.</title>
        <authorList>
            <person name="Zhang R.-G."/>
        </authorList>
    </citation>
    <scope>NUCLEOTIDE SEQUENCE</scope>
    <source>
        <strain evidence="2">Huo1</strain>
        <tissue evidence="2">Leaf</tissue>
    </source>
</reference>
<feature type="signal peptide" evidence="1">
    <location>
        <begin position="1"/>
        <end position="17"/>
    </location>
</feature>